<organism evidence="1">
    <name type="scientific">bioreactor metagenome</name>
    <dbReference type="NCBI Taxonomy" id="1076179"/>
    <lineage>
        <taxon>unclassified sequences</taxon>
        <taxon>metagenomes</taxon>
        <taxon>ecological metagenomes</taxon>
    </lineage>
</organism>
<dbReference type="NCBIfam" id="TIGR02254">
    <property type="entry name" value="YjjG_YfnB"/>
    <property type="match status" value="1"/>
</dbReference>
<dbReference type="EMBL" id="VSSQ01002304">
    <property type="protein sequence ID" value="MPM14583.1"/>
    <property type="molecule type" value="Genomic_DNA"/>
</dbReference>
<name>A0A644XK36_9ZZZZ</name>
<dbReference type="InterPro" id="IPR023214">
    <property type="entry name" value="HAD_sf"/>
</dbReference>
<dbReference type="PANTHER" id="PTHR47478:SF1">
    <property type="entry name" value="PYRIMIDINE 5'-NUCLEOTIDASE YJJG"/>
    <property type="match status" value="1"/>
</dbReference>
<dbReference type="GO" id="GO:0008253">
    <property type="term" value="F:5'-nucleotidase activity"/>
    <property type="evidence" value="ECO:0007669"/>
    <property type="project" value="InterPro"/>
</dbReference>
<dbReference type="SFLD" id="SFLDG01129">
    <property type="entry name" value="C1.5:_HAD__Beta-PGM__Phosphata"/>
    <property type="match status" value="1"/>
</dbReference>
<dbReference type="EC" id="3.-.-.-" evidence="1"/>
<dbReference type="InterPro" id="IPR023198">
    <property type="entry name" value="PGP-like_dom2"/>
</dbReference>
<dbReference type="Pfam" id="PF00702">
    <property type="entry name" value="Hydrolase"/>
    <property type="match status" value="1"/>
</dbReference>
<proteinExistence type="predicted"/>
<gene>
    <name evidence="1" type="primary">yfnB_4</name>
    <name evidence="1" type="ORF">SDC9_60947</name>
</gene>
<protein>
    <submittedName>
        <fullName evidence="1">Putative HAD-hydrolase YfnB</fullName>
        <ecNumber evidence="1">3.-.-.-</ecNumber>
    </submittedName>
</protein>
<dbReference type="NCBIfam" id="TIGR01549">
    <property type="entry name" value="HAD-SF-IA-v1"/>
    <property type="match status" value="1"/>
</dbReference>
<dbReference type="Gene3D" id="3.40.50.1000">
    <property type="entry name" value="HAD superfamily/HAD-like"/>
    <property type="match status" value="1"/>
</dbReference>
<dbReference type="Gene3D" id="1.10.150.240">
    <property type="entry name" value="Putative phosphatase, domain 2"/>
    <property type="match status" value="1"/>
</dbReference>
<dbReference type="SFLD" id="SFLDS00003">
    <property type="entry name" value="Haloacid_Dehalogenase"/>
    <property type="match status" value="1"/>
</dbReference>
<reference evidence="1" key="1">
    <citation type="submission" date="2019-08" db="EMBL/GenBank/DDBJ databases">
        <authorList>
            <person name="Kucharzyk K."/>
            <person name="Murdoch R.W."/>
            <person name="Higgins S."/>
            <person name="Loffler F."/>
        </authorList>
    </citation>
    <scope>NUCLEOTIDE SEQUENCE</scope>
</reference>
<dbReference type="AlphaFoldDB" id="A0A644XK36"/>
<comment type="caution">
    <text evidence="1">The sequence shown here is derived from an EMBL/GenBank/DDBJ whole genome shotgun (WGS) entry which is preliminary data.</text>
</comment>
<accession>A0A644XK36</accession>
<evidence type="ECO:0000313" key="1">
    <source>
        <dbReference type="EMBL" id="MPM14583.1"/>
    </source>
</evidence>
<sequence length="230" mass="26048">MYRHLFFDADGTLFDFDRAEQQAFARMAQELSLPCDKSAFALYTSCNEECWKLFEQGIITLTQLKTLRFDRFFSSLSLDGDSEKASASYQYHLSCQGILFEQSIKVLQVLTERGYILYLASNGIADVQRGRIAHAQIGPYFKGIYISEELGVQKPDTRFFDRMLEKEQLLAHKKSCLMIGDSLSSDIKGGFDSGLDTVWIKSGNQEPQGVVPTYTLTHLDQLLQLLPSPI</sequence>
<dbReference type="InterPro" id="IPR036412">
    <property type="entry name" value="HAD-like_sf"/>
</dbReference>
<dbReference type="InterPro" id="IPR011951">
    <property type="entry name" value="HAD-SF_hydro_IA_YjjG/PynA"/>
</dbReference>
<dbReference type="InterPro" id="IPR052550">
    <property type="entry name" value="Pyrimidine_5'-ntase_YjjG"/>
</dbReference>
<dbReference type="InterPro" id="IPR006439">
    <property type="entry name" value="HAD-SF_hydro_IA"/>
</dbReference>
<keyword evidence="1" id="KW-0378">Hydrolase</keyword>
<dbReference type="PANTHER" id="PTHR47478">
    <property type="match status" value="1"/>
</dbReference>
<dbReference type="SUPFAM" id="SSF56784">
    <property type="entry name" value="HAD-like"/>
    <property type="match status" value="1"/>
</dbReference>